<dbReference type="SUPFAM" id="SSF54631">
    <property type="entry name" value="CBS-domain pair"/>
    <property type="match status" value="1"/>
</dbReference>
<protein>
    <submittedName>
        <fullName evidence="4">Helix-turn-helix transcriptional regulator</fullName>
    </submittedName>
</protein>
<organism evidence="4 5">
    <name type="scientific">Tissierella pigra</name>
    <dbReference type="NCBI Taxonomy" id="2607614"/>
    <lineage>
        <taxon>Bacteria</taxon>
        <taxon>Bacillati</taxon>
        <taxon>Bacillota</taxon>
        <taxon>Tissierellia</taxon>
        <taxon>Tissierellales</taxon>
        <taxon>Tissierellaceae</taxon>
        <taxon>Tissierella</taxon>
    </lineage>
</organism>
<sequence>MQLSERQEKIIDIVKENQPITSEAIASMLKLTRSTLRPDLAILTMSGILDARPKVGYFYTGKTSLSYISEKIKKIKVSDIKSVPVVVDEAISIYDAIVLMFIEDVGSIYVTSKGLLSGVVSRKDFLRNAIGGIDLNKMPIGMIMTRMPNIVYVEPEDSILDAAIKLIDHEIDSLPVIEEDKEAKGYKVLGRITKTTITGLFVELGKND</sequence>
<evidence type="ECO:0000256" key="2">
    <source>
        <dbReference type="PROSITE-ProRule" id="PRU00703"/>
    </source>
</evidence>
<proteinExistence type="predicted"/>
<name>A0A6N7XLW4_9FIRM</name>
<dbReference type="Gene3D" id="3.10.580.10">
    <property type="entry name" value="CBS-domain"/>
    <property type="match status" value="1"/>
</dbReference>
<evidence type="ECO:0000259" key="3">
    <source>
        <dbReference type="PROSITE" id="PS51371"/>
    </source>
</evidence>
<dbReference type="RefSeq" id="WP_154440159.1">
    <property type="nucleotide sequence ID" value="NZ_JAHLPJ010000001.1"/>
</dbReference>
<dbReference type="PROSITE" id="PS51371">
    <property type="entry name" value="CBS"/>
    <property type="match status" value="2"/>
</dbReference>
<evidence type="ECO:0000313" key="4">
    <source>
        <dbReference type="EMBL" id="MSU01752.1"/>
    </source>
</evidence>
<dbReference type="PANTHER" id="PTHR48108">
    <property type="entry name" value="CBS DOMAIN-CONTAINING PROTEIN CBSX2, CHLOROPLASTIC"/>
    <property type="match status" value="1"/>
</dbReference>
<dbReference type="Pfam" id="PF00571">
    <property type="entry name" value="CBS"/>
    <property type="match status" value="2"/>
</dbReference>
<feature type="domain" description="CBS" evidence="3">
    <location>
        <begin position="144"/>
        <end position="208"/>
    </location>
</feature>
<dbReference type="CDD" id="cd04617">
    <property type="entry name" value="CBS_pair_CcpN"/>
    <property type="match status" value="1"/>
</dbReference>
<dbReference type="EMBL" id="VUNQ01000019">
    <property type="protein sequence ID" value="MSU01752.1"/>
    <property type="molecule type" value="Genomic_DNA"/>
</dbReference>
<dbReference type="SMART" id="SM00116">
    <property type="entry name" value="CBS"/>
    <property type="match status" value="2"/>
</dbReference>
<dbReference type="Pfam" id="PF08279">
    <property type="entry name" value="HTH_11"/>
    <property type="match status" value="1"/>
</dbReference>
<dbReference type="InterPro" id="IPR016842">
    <property type="entry name" value="UCP026546_HTH-CBS"/>
</dbReference>
<dbReference type="Proteomes" id="UP000469523">
    <property type="component" value="Unassembled WGS sequence"/>
</dbReference>
<keyword evidence="2" id="KW-0129">CBS domain</keyword>
<dbReference type="InterPro" id="IPR051462">
    <property type="entry name" value="CBS_domain-containing"/>
</dbReference>
<reference evidence="4 5" key="1">
    <citation type="submission" date="2019-09" db="EMBL/GenBank/DDBJ databases">
        <title>In-depth cultivation of the pig gut microbiome towards novel bacterial diversity and tailored functional studies.</title>
        <authorList>
            <person name="Wylensek D."/>
            <person name="Hitch T.C.A."/>
            <person name="Clavel T."/>
        </authorList>
    </citation>
    <scope>NUCLEOTIDE SEQUENCE [LARGE SCALE GENOMIC DNA]</scope>
    <source>
        <strain evidence="4 5">WCA3-693-APC-4?</strain>
    </source>
</reference>
<gene>
    <name evidence="4" type="ORF">FYJ83_09765</name>
</gene>
<keyword evidence="5" id="KW-1185">Reference proteome</keyword>
<dbReference type="InterPro" id="IPR013196">
    <property type="entry name" value="HTH_11"/>
</dbReference>
<comment type="caution">
    <text evidence="4">The sequence shown here is derived from an EMBL/GenBank/DDBJ whole genome shotgun (WGS) entry which is preliminary data.</text>
</comment>
<dbReference type="InterPro" id="IPR036388">
    <property type="entry name" value="WH-like_DNA-bd_sf"/>
</dbReference>
<keyword evidence="1" id="KW-0677">Repeat</keyword>
<dbReference type="InterPro" id="IPR046342">
    <property type="entry name" value="CBS_dom_sf"/>
</dbReference>
<dbReference type="PIRSF" id="PIRSF026546">
    <property type="entry name" value="UCP026546_CBS_YqzB"/>
    <property type="match status" value="1"/>
</dbReference>
<dbReference type="AlphaFoldDB" id="A0A6N7XLW4"/>
<evidence type="ECO:0000256" key="1">
    <source>
        <dbReference type="ARBA" id="ARBA00022737"/>
    </source>
</evidence>
<dbReference type="SUPFAM" id="SSF46785">
    <property type="entry name" value="Winged helix' DNA-binding domain"/>
    <property type="match status" value="1"/>
</dbReference>
<dbReference type="InterPro" id="IPR000644">
    <property type="entry name" value="CBS_dom"/>
</dbReference>
<feature type="domain" description="CBS" evidence="3">
    <location>
        <begin position="80"/>
        <end position="135"/>
    </location>
</feature>
<dbReference type="Gene3D" id="1.10.10.10">
    <property type="entry name" value="Winged helix-like DNA-binding domain superfamily/Winged helix DNA-binding domain"/>
    <property type="match status" value="1"/>
</dbReference>
<dbReference type="InterPro" id="IPR036390">
    <property type="entry name" value="WH_DNA-bd_sf"/>
</dbReference>
<accession>A0A6N7XLW4</accession>
<dbReference type="PANTHER" id="PTHR48108:SF32">
    <property type="entry name" value="TRANSCRIPTIONAL REPRESSOR CCPN"/>
    <property type="match status" value="1"/>
</dbReference>
<evidence type="ECO:0000313" key="5">
    <source>
        <dbReference type="Proteomes" id="UP000469523"/>
    </source>
</evidence>